<dbReference type="RefSeq" id="WP_067657945.1">
    <property type="nucleotide sequence ID" value="NZ_FQXG01000002.1"/>
</dbReference>
<organism evidence="3 4">
    <name type="scientific">Ferrimonas marina</name>
    <dbReference type="NCBI Taxonomy" id="299255"/>
    <lineage>
        <taxon>Bacteria</taxon>
        <taxon>Pseudomonadati</taxon>
        <taxon>Pseudomonadota</taxon>
        <taxon>Gammaproteobacteria</taxon>
        <taxon>Alteromonadales</taxon>
        <taxon>Ferrimonadaceae</taxon>
        <taxon>Ferrimonas</taxon>
    </lineage>
</organism>
<keyword evidence="2" id="KW-1133">Transmembrane helix</keyword>
<accession>A0A1M5QYW0</accession>
<dbReference type="Proteomes" id="UP000184268">
    <property type="component" value="Unassembled WGS sequence"/>
</dbReference>
<reference evidence="3 4" key="1">
    <citation type="submission" date="2016-11" db="EMBL/GenBank/DDBJ databases">
        <authorList>
            <person name="Jaros S."/>
            <person name="Januszkiewicz K."/>
            <person name="Wedrychowicz H."/>
        </authorList>
    </citation>
    <scope>NUCLEOTIDE SEQUENCE [LARGE SCALE GENOMIC DNA]</scope>
    <source>
        <strain evidence="3 4">DSM 16917</strain>
    </source>
</reference>
<name>A0A1M5QYW0_9GAMM</name>
<gene>
    <name evidence="3" type="ORF">SAMN02745129_1411</name>
</gene>
<dbReference type="AlphaFoldDB" id="A0A1M5QYW0"/>
<feature type="transmembrane region" description="Helical" evidence="2">
    <location>
        <begin position="6"/>
        <end position="31"/>
    </location>
</feature>
<dbReference type="EMBL" id="FQXG01000002">
    <property type="protein sequence ID" value="SHH19088.1"/>
    <property type="molecule type" value="Genomic_DNA"/>
</dbReference>
<evidence type="ECO:0000313" key="3">
    <source>
        <dbReference type="EMBL" id="SHH19088.1"/>
    </source>
</evidence>
<keyword evidence="4" id="KW-1185">Reference proteome</keyword>
<keyword evidence="2" id="KW-0812">Transmembrane</keyword>
<evidence type="ECO:0000256" key="1">
    <source>
        <dbReference type="SAM" id="MobiDB-lite"/>
    </source>
</evidence>
<protein>
    <submittedName>
        <fullName evidence="3">Uncharacterized protein</fullName>
    </submittedName>
</protein>
<dbReference type="STRING" id="299255.SAMN02745129_1411"/>
<evidence type="ECO:0000256" key="2">
    <source>
        <dbReference type="SAM" id="Phobius"/>
    </source>
</evidence>
<evidence type="ECO:0000313" key="4">
    <source>
        <dbReference type="Proteomes" id="UP000184268"/>
    </source>
</evidence>
<feature type="compositionally biased region" description="Basic and acidic residues" evidence="1">
    <location>
        <begin position="41"/>
        <end position="63"/>
    </location>
</feature>
<keyword evidence="2" id="KW-0472">Membrane</keyword>
<proteinExistence type="predicted"/>
<sequence>MDYDIEFLTFILAMVVPVKVLPWVFIAALGYKGLLARKAQRDERERQRRMARLAELRKPKQEPEPTLSPGSRAPISADHLQSMLIRRG</sequence>
<feature type="region of interest" description="Disordered" evidence="1">
    <location>
        <begin position="41"/>
        <end position="88"/>
    </location>
</feature>